<evidence type="ECO:0000256" key="1">
    <source>
        <dbReference type="SAM" id="Phobius"/>
    </source>
</evidence>
<sequence length="271" mass="30014">MASLQILKSSTFPPLPISQSKISRKSTCLFSEFDSRKRIRNSAFFTRRRLRVCCGVQEGDNQSNGEEPPESLFMKELKRRGMTPTSLLEDSKRGAYGLEEEIKLEEDIGFSKRNAYSTDFEANLSNQRERSMALNSEGLENVEASLPSTFTCASMPIRTGGNEQELVQHRGGRCLIHGQGLIPRAKLLLTIGGTFFLGFGPLILITVAFFCALYFVSSLFSTLVCFISLNLVIVVGQFMSFSGCIPSLQEPVLAVILLPSDCSMLFGFSFP</sequence>
<comment type="caution">
    <text evidence="2">The sequence shown here is derived from an EMBL/GenBank/DDBJ whole genome shotgun (WGS) entry which is preliminary data.</text>
</comment>
<evidence type="ECO:0000313" key="2">
    <source>
        <dbReference type="EMBL" id="RVX10253.1"/>
    </source>
</evidence>
<keyword evidence="1" id="KW-1133">Transmembrane helix</keyword>
<dbReference type="Proteomes" id="UP000288805">
    <property type="component" value="Unassembled WGS sequence"/>
</dbReference>
<evidence type="ECO:0000313" key="3">
    <source>
        <dbReference type="Proteomes" id="UP000288805"/>
    </source>
</evidence>
<name>A0A438JMS0_VITVI</name>
<dbReference type="PANTHER" id="PTHR35699:SF1">
    <property type="entry name" value="F2J10.10 PROTEIN"/>
    <property type="match status" value="1"/>
</dbReference>
<feature type="transmembrane region" description="Helical" evidence="1">
    <location>
        <begin position="187"/>
        <end position="215"/>
    </location>
</feature>
<dbReference type="PANTHER" id="PTHR35699">
    <property type="entry name" value="F2J10.10 PROTEIN"/>
    <property type="match status" value="1"/>
</dbReference>
<reference evidence="2 3" key="1">
    <citation type="journal article" date="2018" name="PLoS Genet.">
        <title>Population sequencing reveals clonal diversity and ancestral inbreeding in the grapevine cultivar Chardonnay.</title>
        <authorList>
            <person name="Roach M.J."/>
            <person name="Johnson D.L."/>
            <person name="Bohlmann J."/>
            <person name="van Vuuren H.J."/>
            <person name="Jones S.J."/>
            <person name="Pretorius I.S."/>
            <person name="Schmidt S.A."/>
            <person name="Borneman A.R."/>
        </authorList>
    </citation>
    <scope>NUCLEOTIDE SEQUENCE [LARGE SCALE GENOMIC DNA]</scope>
    <source>
        <strain evidence="3">cv. Chardonnay</strain>
        <tissue evidence="2">Leaf</tissue>
    </source>
</reference>
<feature type="transmembrane region" description="Helical" evidence="1">
    <location>
        <begin position="221"/>
        <end position="240"/>
    </location>
</feature>
<keyword evidence="1" id="KW-0812">Transmembrane</keyword>
<gene>
    <name evidence="2" type="ORF">CK203_016258</name>
</gene>
<dbReference type="AlphaFoldDB" id="A0A438JMS0"/>
<feature type="transmembrane region" description="Helical" evidence="1">
    <location>
        <begin position="252"/>
        <end position="270"/>
    </location>
</feature>
<protein>
    <submittedName>
        <fullName evidence="2">Uncharacterized protein</fullName>
    </submittedName>
</protein>
<organism evidence="2 3">
    <name type="scientific">Vitis vinifera</name>
    <name type="common">Grape</name>
    <dbReference type="NCBI Taxonomy" id="29760"/>
    <lineage>
        <taxon>Eukaryota</taxon>
        <taxon>Viridiplantae</taxon>
        <taxon>Streptophyta</taxon>
        <taxon>Embryophyta</taxon>
        <taxon>Tracheophyta</taxon>
        <taxon>Spermatophyta</taxon>
        <taxon>Magnoliopsida</taxon>
        <taxon>eudicotyledons</taxon>
        <taxon>Gunneridae</taxon>
        <taxon>Pentapetalae</taxon>
        <taxon>rosids</taxon>
        <taxon>Vitales</taxon>
        <taxon>Vitaceae</taxon>
        <taxon>Viteae</taxon>
        <taxon>Vitis</taxon>
    </lineage>
</organism>
<accession>A0A438JMS0</accession>
<dbReference type="EMBL" id="QGNW01000035">
    <property type="protein sequence ID" value="RVX10253.1"/>
    <property type="molecule type" value="Genomic_DNA"/>
</dbReference>
<proteinExistence type="predicted"/>
<keyword evidence="1" id="KW-0472">Membrane</keyword>